<dbReference type="EMBL" id="CP157484">
    <property type="protein sequence ID" value="XBO40961.1"/>
    <property type="molecule type" value="Genomic_DNA"/>
</dbReference>
<reference evidence="2" key="1">
    <citation type="submission" date="2024-05" db="EMBL/GenBank/DDBJ databases">
        <authorList>
            <person name="Kim S."/>
            <person name="Heo J."/>
            <person name="Choi H."/>
            <person name="Choi Y."/>
            <person name="Kwon S.-W."/>
            <person name="Kim Y."/>
        </authorList>
    </citation>
    <scope>NUCLEOTIDE SEQUENCE</scope>
    <source>
        <strain evidence="2">KACC 23698</strain>
    </source>
</reference>
<organism evidence="2">
    <name type="scientific">Alsobacter sp. KACC 23698</name>
    <dbReference type="NCBI Taxonomy" id="3149229"/>
    <lineage>
        <taxon>Bacteria</taxon>
        <taxon>Pseudomonadati</taxon>
        <taxon>Pseudomonadota</taxon>
        <taxon>Alphaproteobacteria</taxon>
        <taxon>Hyphomicrobiales</taxon>
        <taxon>Alsobacteraceae</taxon>
        <taxon>Alsobacter</taxon>
    </lineage>
</organism>
<sequence>MTDAQLGLVVTTPIIIVFAVALRRMGVLRTAGAATAVLASIAIAAALFLTQ</sequence>
<evidence type="ECO:0000313" key="2">
    <source>
        <dbReference type="EMBL" id="XBO40961.1"/>
    </source>
</evidence>
<name>A0AAU7JL17_9HYPH</name>
<keyword evidence="1" id="KW-0472">Membrane</keyword>
<dbReference type="RefSeq" id="WP_406857818.1">
    <property type="nucleotide sequence ID" value="NZ_CP157484.1"/>
</dbReference>
<dbReference type="AlphaFoldDB" id="A0AAU7JL17"/>
<gene>
    <name evidence="2" type="ORF">ABEG18_09450</name>
</gene>
<protein>
    <recommendedName>
        <fullName evidence="3">L-lactate permease</fullName>
    </recommendedName>
</protein>
<accession>A0AAU7JL17</accession>
<feature type="transmembrane region" description="Helical" evidence="1">
    <location>
        <begin position="6"/>
        <end position="23"/>
    </location>
</feature>
<proteinExistence type="predicted"/>
<evidence type="ECO:0000256" key="1">
    <source>
        <dbReference type="SAM" id="Phobius"/>
    </source>
</evidence>
<keyword evidence="1" id="KW-0812">Transmembrane</keyword>
<evidence type="ECO:0008006" key="3">
    <source>
        <dbReference type="Google" id="ProtNLM"/>
    </source>
</evidence>
<feature type="transmembrane region" description="Helical" evidence="1">
    <location>
        <begin position="30"/>
        <end position="49"/>
    </location>
</feature>
<keyword evidence="1" id="KW-1133">Transmembrane helix</keyword>